<dbReference type="AlphaFoldDB" id="A0A516GYA3"/>
<dbReference type="InterPro" id="IPR010982">
    <property type="entry name" value="Lambda_DNA-bd_dom_sf"/>
</dbReference>
<accession>A0A516GYA3</accession>
<keyword evidence="3" id="KW-1185">Reference proteome</keyword>
<dbReference type="PANTHER" id="PTHR35010">
    <property type="entry name" value="BLL4672 PROTEIN-RELATED"/>
    <property type="match status" value="1"/>
</dbReference>
<gene>
    <name evidence="2" type="ORF">FNB15_04155</name>
</gene>
<organism evidence="2 3">
    <name type="scientific">Ferrovibrio terrae</name>
    <dbReference type="NCBI Taxonomy" id="2594003"/>
    <lineage>
        <taxon>Bacteria</taxon>
        <taxon>Pseudomonadati</taxon>
        <taxon>Pseudomonadota</taxon>
        <taxon>Alphaproteobacteria</taxon>
        <taxon>Rhodospirillales</taxon>
        <taxon>Rhodospirillaceae</taxon>
        <taxon>Ferrovibrio</taxon>
    </lineage>
</organism>
<dbReference type="Gene3D" id="1.10.260.40">
    <property type="entry name" value="lambda repressor-like DNA-binding domains"/>
    <property type="match status" value="1"/>
</dbReference>
<dbReference type="CDD" id="cd00093">
    <property type="entry name" value="HTH_XRE"/>
    <property type="match status" value="1"/>
</dbReference>
<dbReference type="Pfam" id="PF17765">
    <property type="entry name" value="MLTR_LBD"/>
    <property type="match status" value="1"/>
</dbReference>
<reference evidence="2 3" key="1">
    <citation type="submission" date="2019-07" db="EMBL/GenBank/DDBJ databases">
        <title>Genome sequencing for Ferrovibrio sp. K5.</title>
        <authorList>
            <person name="Park S.-J."/>
        </authorList>
    </citation>
    <scope>NUCLEOTIDE SEQUENCE [LARGE SCALE GENOMIC DNA]</scope>
    <source>
        <strain evidence="2 3">K5</strain>
    </source>
</reference>
<sequence>MSEAVLSPKGFPATAAAGFGTLMRQWRRRRGLSQLDLAENGGVSQRHVSFLESGRARPSRQMVLHLAELLDMPLRERNRLLHAAGFAAAYRESKLDAPQLAEARHALDLLLKQHEPFPSVVVDAGWTVQLANQAAQRMIAFLLGPSHDASKPVNFMKLPLHPQGARPYIRNWREVAGNLLHRLQREAMDSSAAAAVLGEVRRYPDVDALWRSVDWEAEPKPLLSFSVEKDGLVLDLVTMIATFGTPQDVTLQDLRIESFLPANEASEALLRGLATH</sequence>
<dbReference type="EMBL" id="CP041636">
    <property type="protein sequence ID" value="QDO96514.1"/>
    <property type="molecule type" value="Genomic_DNA"/>
</dbReference>
<dbReference type="KEGG" id="fer:FNB15_04155"/>
<dbReference type="Gene3D" id="3.30.450.180">
    <property type="match status" value="1"/>
</dbReference>
<dbReference type="RefSeq" id="WP_144067495.1">
    <property type="nucleotide sequence ID" value="NZ_CP041636.1"/>
</dbReference>
<dbReference type="Pfam" id="PF01381">
    <property type="entry name" value="HTH_3"/>
    <property type="match status" value="1"/>
</dbReference>
<dbReference type="PANTHER" id="PTHR35010:SF4">
    <property type="entry name" value="BLL5781 PROTEIN"/>
    <property type="match status" value="1"/>
</dbReference>
<proteinExistence type="predicted"/>
<dbReference type="PROSITE" id="PS50943">
    <property type="entry name" value="HTH_CROC1"/>
    <property type="match status" value="1"/>
</dbReference>
<dbReference type="InterPro" id="IPR041413">
    <property type="entry name" value="MLTR_LBD"/>
</dbReference>
<evidence type="ECO:0000313" key="3">
    <source>
        <dbReference type="Proteomes" id="UP000317496"/>
    </source>
</evidence>
<dbReference type="SUPFAM" id="SSF47413">
    <property type="entry name" value="lambda repressor-like DNA-binding domains"/>
    <property type="match status" value="1"/>
</dbReference>
<feature type="domain" description="HTH cro/C1-type" evidence="1">
    <location>
        <begin position="23"/>
        <end position="77"/>
    </location>
</feature>
<dbReference type="GO" id="GO:0003677">
    <property type="term" value="F:DNA binding"/>
    <property type="evidence" value="ECO:0007669"/>
    <property type="project" value="InterPro"/>
</dbReference>
<evidence type="ECO:0000259" key="1">
    <source>
        <dbReference type="PROSITE" id="PS50943"/>
    </source>
</evidence>
<protein>
    <submittedName>
        <fullName evidence="2">Helix-turn-helix transcriptional regulator</fullName>
    </submittedName>
</protein>
<dbReference type="OrthoDB" id="9785973at2"/>
<name>A0A516GYA3_9PROT</name>
<dbReference type="SMART" id="SM00530">
    <property type="entry name" value="HTH_XRE"/>
    <property type="match status" value="1"/>
</dbReference>
<evidence type="ECO:0000313" key="2">
    <source>
        <dbReference type="EMBL" id="QDO96514.1"/>
    </source>
</evidence>
<dbReference type="InterPro" id="IPR001387">
    <property type="entry name" value="Cro/C1-type_HTH"/>
</dbReference>
<dbReference type="Proteomes" id="UP000317496">
    <property type="component" value="Chromosome"/>
</dbReference>